<reference evidence="5 6" key="1">
    <citation type="submission" date="2024-07" db="EMBL/GenBank/DDBJ databases">
        <authorList>
            <person name="Lee S."/>
            <person name="Kang M."/>
        </authorList>
    </citation>
    <scope>NUCLEOTIDE SEQUENCE [LARGE SCALE GENOMIC DNA]</scope>
    <source>
        <strain evidence="5 6">DS6</strain>
    </source>
</reference>
<accession>A0ABV3SZZ3</accession>
<feature type="domain" description="HTH gntR-type" evidence="4">
    <location>
        <begin position="6"/>
        <end position="73"/>
    </location>
</feature>
<dbReference type="RefSeq" id="WP_367993962.1">
    <property type="nucleotide sequence ID" value="NZ_JBFPJR010000015.1"/>
</dbReference>
<dbReference type="Gene3D" id="1.20.120.530">
    <property type="entry name" value="GntR ligand-binding domain-like"/>
    <property type="match status" value="1"/>
</dbReference>
<dbReference type="InterPro" id="IPR008920">
    <property type="entry name" value="TF_FadR/GntR_C"/>
</dbReference>
<evidence type="ECO:0000256" key="3">
    <source>
        <dbReference type="ARBA" id="ARBA00023163"/>
    </source>
</evidence>
<dbReference type="InterPro" id="IPR036388">
    <property type="entry name" value="WH-like_DNA-bd_sf"/>
</dbReference>
<dbReference type="PRINTS" id="PR00035">
    <property type="entry name" value="HTHGNTR"/>
</dbReference>
<dbReference type="CDD" id="cd07377">
    <property type="entry name" value="WHTH_GntR"/>
    <property type="match status" value="1"/>
</dbReference>
<dbReference type="Pfam" id="PF00392">
    <property type="entry name" value="GntR"/>
    <property type="match status" value="1"/>
</dbReference>
<dbReference type="EMBL" id="JBFPJR010000015">
    <property type="protein sequence ID" value="MEX0428029.1"/>
    <property type="molecule type" value="Genomic_DNA"/>
</dbReference>
<dbReference type="SUPFAM" id="SSF48008">
    <property type="entry name" value="GntR ligand-binding domain-like"/>
    <property type="match status" value="1"/>
</dbReference>
<keyword evidence="3" id="KW-0804">Transcription</keyword>
<name>A0ABV3SZZ3_9ACTN</name>
<dbReference type="SUPFAM" id="SSF46785">
    <property type="entry name" value="Winged helix' DNA-binding domain"/>
    <property type="match status" value="1"/>
</dbReference>
<keyword evidence="1" id="KW-0805">Transcription regulation</keyword>
<evidence type="ECO:0000256" key="2">
    <source>
        <dbReference type="ARBA" id="ARBA00023125"/>
    </source>
</evidence>
<sequence>MPGIHRRVADEVFDRLHEQIATGAVAPGDRLDPTEIAASYGVSRTPVREAILRLDAQGLVERLPYRGVVVTGVDLAAAEDVAAMRIQLETLAVQAALPHLTEETLDRMRELHEELRSRVDGPDAQQAFSGLNREFHMTLYRLAGSPTLIRLLTDLSAQAERMRLHFDVRRGRADDDHARILAALAAGDAEEAVAATRDHLFGALVMMMPASFGVTPGSTLDAALRTSGWVPETAR</sequence>
<gene>
    <name evidence="5" type="ORF">AB3X52_10395</name>
</gene>
<evidence type="ECO:0000313" key="5">
    <source>
        <dbReference type="EMBL" id="MEX0428029.1"/>
    </source>
</evidence>
<organism evidence="5 6">
    <name type="scientific">Nocardioides eburneus</name>
    <dbReference type="NCBI Taxonomy" id="3231482"/>
    <lineage>
        <taxon>Bacteria</taxon>
        <taxon>Bacillati</taxon>
        <taxon>Actinomycetota</taxon>
        <taxon>Actinomycetes</taxon>
        <taxon>Propionibacteriales</taxon>
        <taxon>Nocardioidaceae</taxon>
        <taxon>Nocardioides</taxon>
    </lineage>
</organism>
<dbReference type="PROSITE" id="PS50949">
    <property type="entry name" value="HTH_GNTR"/>
    <property type="match status" value="1"/>
</dbReference>
<evidence type="ECO:0000256" key="1">
    <source>
        <dbReference type="ARBA" id="ARBA00023015"/>
    </source>
</evidence>
<dbReference type="InterPro" id="IPR036390">
    <property type="entry name" value="WH_DNA-bd_sf"/>
</dbReference>
<dbReference type="InterPro" id="IPR000524">
    <property type="entry name" value="Tscrpt_reg_HTH_GntR"/>
</dbReference>
<comment type="caution">
    <text evidence="5">The sequence shown here is derived from an EMBL/GenBank/DDBJ whole genome shotgun (WGS) entry which is preliminary data.</text>
</comment>
<protein>
    <submittedName>
        <fullName evidence="5">GntR family transcriptional regulator</fullName>
    </submittedName>
</protein>
<dbReference type="Proteomes" id="UP001556631">
    <property type="component" value="Unassembled WGS sequence"/>
</dbReference>
<evidence type="ECO:0000313" key="6">
    <source>
        <dbReference type="Proteomes" id="UP001556631"/>
    </source>
</evidence>
<dbReference type="PANTHER" id="PTHR43537">
    <property type="entry name" value="TRANSCRIPTIONAL REGULATOR, GNTR FAMILY"/>
    <property type="match status" value="1"/>
</dbReference>
<dbReference type="InterPro" id="IPR011711">
    <property type="entry name" value="GntR_C"/>
</dbReference>
<proteinExistence type="predicted"/>
<dbReference type="PANTHER" id="PTHR43537:SF24">
    <property type="entry name" value="GLUCONATE OPERON TRANSCRIPTIONAL REPRESSOR"/>
    <property type="match status" value="1"/>
</dbReference>
<evidence type="ECO:0000259" key="4">
    <source>
        <dbReference type="PROSITE" id="PS50949"/>
    </source>
</evidence>
<dbReference type="Gene3D" id="1.10.10.10">
    <property type="entry name" value="Winged helix-like DNA-binding domain superfamily/Winged helix DNA-binding domain"/>
    <property type="match status" value="1"/>
</dbReference>
<keyword evidence="6" id="KW-1185">Reference proteome</keyword>
<dbReference type="SMART" id="SM00895">
    <property type="entry name" value="FCD"/>
    <property type="match status" value="1"/>
</dbReference>
<dbReference type="Pfam" id="PF07729">
    <property type="entry name" value="FCD"/>
    <property type="match status" value="1"/>
</dbReference>
<dbReference type="SMART" id="SM00345">
    <property type="entry name" value="HTH_GNTR"/>
    <property type="match status" value="1"/>
</dbReference>
<keyword evidence="2" id="KW-0238">DNA-binding</keyword>